<keyword evidence="7" id="KW-0663">Pyridoxal phosphate</keyword>
<keyword evidence="5" id="KW-0028">Amino-acid biosynthesis</keyword>
<dbReference type="STRING" id="1122622.GCA_000421185_00372"/>
<dbReference type="Gene3D" id="3.90.1150.10">
    <property type="entry name" value="Aspartate Aminotransferase, domain 1"/>
    <property type="match status" value="2"/>
</dbReference>
<evidence type="ECO:0000313" key="12">
    <source>
        <dbReference type="Proteomes" id="UP000219688"/>
    </source>
</evidence>
<dbReference type="PANTHER" id="PTHR43643:SF6">
    <property type="entry name" value="HISTIDINOL-PHOSPHATE AMINOTRANSFERASE"/>
    <property type="match status" value="1"/>
</dbReference>
<evidence type="ECO:0000256" key="4">
    <source>
        <dbReference type="ARBA" id="ARBA00022576"/>
    </source>
</evidence>
<keyword evidence="6" id="KW-0808">Transferase</keyword>
<dbReference type="Proteomes" id="UP000219688">
    <property type="component" value="Unassembled WGS sequence"/>
</dbReference>
<evidence type="ECO:0000256" key="9">
    <source>
        <dbReference type="ARBA" id="ARBA00047481"/>
    </source>
</evidence>
<dbReference type="Pfam" id="PF00155">
    <property type="entry name" value="Aminotran_1_2"/>
    <property type="match status" value="1"/>
</dbReference>
<feature type="domain" description="Aminotransferase class I/classII large" evidence="10">
    <location>
        <begin position="120"/>
        <end position="291"/>
    </location>
</feature>
<dbReference type="InterPro" id="IPR004839">
    <property type="entry name" value="Aminotransferase_I/II_large"/>
</dbReference>
<evidence type="ECO:0000256" key="3">
    <source>
        <dbReference type="ARBA" id="ARBA00012748"/>
    </source>
</evidence>
<gene>
    <name evidence="11" type="ORF">SAMN05421879_11812</name>
</gene>
<evidence type="ECO:0000259" key="10">
    <source>
        <dbReference type="Pfam" id="PF00155"/>
    </source>
</evidence>
<evidence type="ECO:0000256" key="1">
    <source>
        <dbReference type="ARBA" id="ARBA00005011"/>
    </source>
</evidence>
<dbReference type="InterPro" id="IPR015422">
    <property type="entry name" value="PyrdxlP-dep_Trfase_small"/>
</dbReference>
<accession>A0A285VV30</accession>
<reference evidence="12" key="1">
    <citation type="submission" date="2017-08" db="EMBL/GenBank/DDBJ databases">
        <authorList>
            <person name="Varghese N."/>
            <person name="Submissions S."/>
        </authorList>
    </citation>
    <scope>NUCLEOTIDE SEQUENCE [LARGE SCALE GENOMIC DNA]</scope>
    <source>
        <strain evidence="12">USBA17B2</strain>
    </source>
</reference>
<dbReference type="SUPFAM" id="SSF53383">
    <property type="entry name" value="PLP-dependent transferases"/>
    <property type="match status" value="1"/>
</dbReference>
<evidence type="ECO:0000256" key="6">
    <source>
        <dbReference type="ARBA" id="ARBA00022679"/>
    </source>
</evidence>
<dbReference type="AlphaFoldDB" id="A0A285VV30"/>
<proteinExistence type="inferred from homology"/>
<evidence type="ECO:0000256" key="2">
    <source>
        <dbReference type="ARBA" id="ARBA00007970"/>
    </source>
</evidence>
<keyword evidence="8" id="KW-0368">Histidine biosynthesis</keyword>
<evidence type="ECO:0000256" key="5">
    <source>
        <dbReference type="ARBA" id="ARBA00022605"/>
    </source>
</evidence>
<dbReference type="Gene3D" id="3.40.640.10">
    <property type="entry name" value="Type I PLP-dependent aspartate aminotransferase-like (Major domain)"/>
    <property type="match status" value="2"/>
</dbReference>
<dbReference type="EMBL" id="OBQK01000018">
    <property type="protein sequence ID" value="SOC57885.1"/>
    <property type="molecule type" value="Genomic_DNA"/>
</dbReference>
<keyword evidence="4" id="KW-0032">Aminotransferase</keyword>
<sequence length="299" mass="31494">MRAVPPAGTHGGDGVAVARSLGLDPADLLDLSQNMNPVAPDVARLVARHLDALGRYPDALEATALLAGSLGVDPDRVLLTNGGSEAIHLVARVLGGRVRSEPEFGLHPRGSSGPVWRSDPHSPTGRLAGRGEVADVWDEAFHALATGRWTAGREDVVVVGSLTKTFACPGLRLGYVLAAPDVVRRCAGLQPHWSVSTLALAVLPDLLRVADLPRWSSEVARLRGQLVTLLEDRGLRTEAADAPWVLVHEPGLRERLAPHGVLVRDCASFGLPGVARVAVPDEAGLHRLSAALTRMDAAG</sequence>
<organism evidence="11 12">
    <name type="scientific">Ornithinimicrobium cerasi</name>
    <dbReference type="NCBI Taxonomy" id="2248773"/>
    <lineage>
        <taxon>Bacteria</taxon>
        <taxon>Bacillati</taxon>
        <taxon>Actinomycetota</taxon>
        <taxon>Actinomycetes</taxon>
        <taxon>Micrococcales</taxon>
        <taxon>Ornithinimicrobiaceae</taxon>
        <taxon>Ornithinimicrobium</taxon>
    </lineage>
</organism>
<dbReference type="InterPro" id="IPR050106">
    <property type="entry name" value="HistidinolP_aminotransfase"/>
</dbReference>
<keyword evidence="12" id="KW-1185">Reference proteome</keyword>
<dbReference type="InterPro" id="IPR015421">
    <property type="entry name" value="PyrdxlP-dep_Trfase_major"/>
</dbReference>
<dbReference type="GO" id="GO:0030170">
    <property type="term" value="F:pyridoxal phosphate binding"/>
    <property type="evidence" value="ECO:0007669"/>
    <property type="project" value="InterPro"/>
</dbReference>
<comment type="similarity">
    <text evidence="2">Belongs to the class-II pyridoxal-phosphate-dependent aminotransferase family. Histidinol-phosphate aminotransferase subfamily.</text>
</comment>
<comment type="catalytic activity">
    <reaction evidence="9">
        <text>L-histidinol phosphate + 2-oxoglutarate = 3-(imidazol-4-yl)-2-oxopropyl phosphate + L-glutamate</text>
        <dbReference type="Rhea" id="RHEA:23744"/>
        <dbReference type="ChEBI" id="CHEBI:16810"/>
        <dbReference type="ChEBI" id="CHEBI:29985"/>
        <dbReference type="ChEBI" id="CHEBI:57766"/>
        <dbReference type="ChEBI" id="CHEBI:57980"/>
        <dbReference type="EC" id="2.6.1.9"/>
    </reaction>
</comment>
<dbReference type="GO" id="GO:0004400">
    <property type="term" value="F:histidinol-phosphate transaminase activity"/>
    <property type="evidence" value="ECO:0007669"/>
    <property type="project" value="UniProtKB-EC"/>
</dbReference>
<dbReference type="InterPro" id="IPR015424">
    <property type="entry name" value="PyrdxlP-dep_Trfase"/>
</dbReference>
<name>A0A285VV30_9MICO</name>
<dbReference type="RefSeq" id="WP_097189228.1">
    <property type="nucleotide sequence ID" value="NZ_OBQK01000018.1"/>
</dbReference>
<evidence type="ECO:0000313" key="11">
    <source>
        <dbReference type="EMBL" id="SOC57885.1"/>
    </source>
</evidence>
<dbReference type="PANTHER" id="PTHR43643">
    <property type="entry name" value="HISTIDINOL-PHOSPHATE AMINOTRANSFERASE 2"/>
    <property type="match status" value="1"/>
</dbReference>
<evidence type="ECO:0000256" key="7">
    <source>
        <dbReference type="ARBA" id="ARBA00022898"/>
    </source>
</evidence>
<protein>
    <recommendedName>
        <fullName evidence="3">histidinol-phosphate transaminase</fullName>
        <ecNumber evidence="3">2.6.1.9</ecNumber>
    </recommendedName>
</protein>
<comment type="pathway">
    <text evidence="1">Amino-acid biosynthesis; L-histidine biosynthesis; L-histidine from 5-phospho-alpha-D-ribose 1-diphosphate: step 7/9.</text>
</comment>
<evidence type="ECO:0000256" key="8">
    <source>
        <dbReference type="ARBA" id="ARBA00023102"/>
    </source>
</evidence>
<dbReference type="EC" id="2.6.1.9" evidence="3"/>
<dbReference type="GO" id="GO:0000105">
    <property type="term" value="P:L-histidine biosynthetic process"/>
    <property type="evidence" value="ECO:0007669"/>
    <property type="project" value="UniProtKB-KW"/>
</dbReference>